<keyword evidence="2" id="KW-1003">Cell membrane</keyword>
<evidence type="ECO:0000256" key="1">
    <source>
        <dbReference type="ARBA" id="ARBA00004651"/>
    </source>
</evidence>
<dbReference type="RefSeq" id="WP_093389014.1">
    <property type="nucleotide sequence ID" value="NZ_FOTW01000017.1"/>
</dbReference>
<dbReference type="GO" id="GO:0005886">
    <property type="term" value="C:plasma membrane"/>
    <property type="evidence" value="ECO:0007669"/>
    <property type="project" value="UniProtKB-SubCell"/>
</dbReference>
<keyword evidence="9" id="KW-1185">Reference proteome</keyword>
<gene>
    <name evidence="8" type="ORF">SAMN02982985_03524</name>
</gene>
<dbReference type="STRING" id="758825.SAMN02982985_03524"/>
<evidence type="ECO:0000256" key="5">
    <source>
        <dbReference type="ARBA" id="ARBA00023136"/>
    </source>
</evidence>
<proteinExistence type="predicted"/>
<dbReference type="OrthoDB" id="9178561at2"/>
<keyword evidence="4" id="KW-1133">Transmembrane helix</keyword>
<dbReference type="EMBL" id="FOTW01000017">
    <property type="protein sequence ID" value="SFM29823.1"/>
    <property type="molecule type" value="Genomic_DNA"/>
</dbReference>
<evidence type="ECO:0000256" key="4">
    <source>
        <dbReference type="ARBA" id="ARBA00022989"/>
    </source>
</evidence>
<evidence type="ECO:0000256" key="6">
    <source>
        <dbReference type="SAM" id="SignalP"/>
    </source>
</evidence>
<evidence type="ECO:0000256" key="2">
    <source>
        <dbReference type="ARBA" id="ARBA00022475"/>
    </source>
</evidence>
<feature type="chain" id="PRO_5011527214" evidence="6">
    <location>
        <begin position="24"/>
        <end position="154"/>
    </location>
</feature>
<protein>
    <submittedName>
        <fullName evidence="8">Single Cache domain 2-containing protein</fullName>
    </submittedName>
</protein>
<dbReference type="InterPro" id="IPR033480">
    <property type="entry name" value="sCache_2"/>
</dbReference>
<feature type="domain" description="Single Cache" evidence="7">
    <location>
        <begin position="21"/>
        <end position="107"/>
    </location>
</feature>
<accession>A0A1I4PQQ8</accession>
<comment type="subcellular location">
    <subcellularLocation>
        <location evidence="1">Cell membrane</location>
        <topology evidence="1">Multi-pass membrane protein</topology>
    </subcellularLocation>
</comment>
<evidence type="ECO:0000313" key="8">
    <source>
        <dbReference type="EMBL" id="SFM29823.1"/>
    </source>
</evidence>
<sequence>MKALLKSIFVALMALALSQGAQAEERATAAEATALVKKAVAYIKANGKDKAFAEFSNPKGQFVDRSLYIFVYDVKGTNMAIGNGNAGKMVGKNLLDMRDAEGTYLIQGLIEVAKTKGSGWFDYKWPNPVSKAIEAKSSYVEKIDDLVVGCGIYK</sequence>
<dbReference type="Gene3D" id="3.30.450.20">
    <property type="entry name" value="PAS domain"/>
    <property type="match status" value="1"/>
</dbReference>
<keyword evidence="6" id="KW-0732">Signal</keyword>
<reference evidence="8 9" key="1">
    <citation type="submission" date="2016-10" db="EMBL/GenBank/DDBJ databases">
        <authorList>
            <person name="de Groot N.N."/>
        </authorList>
    </citation>
    <scope>NUCLEOTIDE SEQUENCE [LARGE SCALE GENOMIC DNA]</scope>
    <source>
        <strain evidence="8 9">ATCC 43154</strain>
    </source>
</reference>
<evidence type="ECO:0000313" key="9">
    <source>
        <dbReference type="Proteomes" id="UP000199470"/>
    </source>
</evidence>
<dbReference type="AlphaFoldDB" id="A0A1I4PQQ8"/>
<evidence type="ECO:0000256" key="3">
    <source>
        <dbReference type="ARBA" id="ARBA00022692"/>
    </source>
</evidence>
<feature type="signal peptide" evidence="6">
    <location>
        <begin position="1"/>
        <end position="23"/>
    </location>
</feature>
<dbReference type="Pfam" id="PF17200">
    <property type="entry name" value="sCache_2"/>
    <property type="match status" value="1"/>
</dbReference>
<evidence type="ECO:0000259" key="7">
    <source>
        <dbReference type="SMART" id="SM01049"/>
    </source>
</evidence>
<dbReference type="SMART" id="SM01049">
    <property type="entry name" value="Cache_2"/>
    <property type="match status" value="1"/>
</dbReference>
<keyword evidence="5" id="KW-0472">Membrane</keyword>
<dbReference type="Proteomes" id="UP000199470">
    <property type="component" value="Unassembled WGS sequence"/>
</dbReference>
<keyword evidence="3" id="KW-0812">Transmembrane</keyword>
<organism evidence="8 9">
    <name type="scientific">Rugamonas rubra</name>
    <dbReference type="NCBI Taxonomy" id="758825"/>
    <lineage>
        <taxon>Bacteria</taxon>
        <taxon>Pseudomonadati</taxon>
        <taxon>Pseudomonadota</taxon>
        <taxon>Betaproteobacteria</taxon>
        <taxon>Burkholderiales</taxon>
        <taxon>Oxalobacteraceae</taxon>
        <taxon>Telluria group</taxon>
        <taxon>Rugamonas</taxon>
    </lineage>
</organism>
<name>A0A1I4PQQ8_9BURK</name>